<evidence type="ECO:0000256" key="2">
    <source>
        <dbReference type="ARBA" id="ARBA00007783"/>
    </source>
</evidence>
<dbReference type="PIRSF" id="PIRSF006648">
    <property type="entry name" value="DrrB"/>
    <property type="match status" value="1"/>
</dbReference>
<dbReference type="Proteomes" id="UP000193710">
    <property type="component" value="Unassembled WGS sequence"/>
</dbReference>
<dbReference type="STRING" id="47839.BN973_02190"/>
<gene>
    <name evidence="11" type="ORF">AWC29_03220</name>
    <name evidence="10" type="ORF">BN973_02190</name>
</gene>
<feature type="transmembrane region" description="Helical" evidence="8">
    <location>
        <begin position="36"/>
        <end position="54"/>
    </location>
</feature>
<evidence type="ECO:0000313" key="11">
    <source>
        <dbReference type="EMBL" id="ORX00955.1"/>
    </source>
</evidence>
<dbReference type="GO" id="GO:0140359">
    <property type="term" value="F:ABC-type transporter activity"/>
    <property type="evidence" value="ECO:0007669"/>
    <property type="project" value="InterPro"/>
</dbReference>
<dbReference type="GO" id="GO:0046677">
    <property type="term" value="P:response to antibiotic"/>
    <property type="evidence" value="ECO:0007669"/>
    <property type="project" value="UniProtKB-KW"/>
</dbReference>
<feature type="transmembrane region" description="Helical" evidence="8">
    <location>
        <begin position="252"/>
        <end position="270"/>
    </location>
</feature>
<evidence type="ECO:0000256" key="4">
    <source>
        <dbReference type="ARBA" id="ARBA00022692"/>
    </source>
</evidence>
<dbReference type="GO" id="GO:0043190">
    <property type="term" value="C:ATP-binding cassette (ABC) transporter complex"/>
    <property type="evidence" value="ECO:0007669"/>
    <property type="project" value="InterPro"/>
</dbReference>
<dbReference type="InterPro" id="IPR004377">
    <property type="entry name" value="ABC_transpt_DrrB/DrrC"/>
</dbReference>
<organism evidence="10">
    <name type="scientific">Mycobacterium triplex</name>
    <dbReference type="NCBI Taxonomy" id="47839"/>
    <lineage>
        <taxon>Bacteria</taxon>
        <taxon>Bacillati</taxon>
        <taxon>Actinomycetota</taxon>
        <taxon>Actinomycetes</taxon>
        <taxon>Mycobacteriales</taxon>
        <taxon>Mycobacteriaceae</taxon>
        <taxon>Mycobacterium</taxon>
        <taxon>Mycobacterium simiae complex</taxon>
    </lineage>
</organism>
<keyword evidence="6 8" id="KW-0472">Membrane</keyword>
<protein>
    <submittedName>
        <fullName evidence="11">Antibiotic transporter</fullName>
    </submittedName>
    <submittedName>
        <fullName evidence="10">Multidrug ABC transporter inner membrane protein</fullName>
    </submittedName>
</protein>
<evidence type="ECO:0000256" key="6">
    <source>
        <dbReference type="ARBA" id="ARBA00023136"/>
    </source>
</evidence>
<dbReference type="GO" id="GO:0043215">
    <property type="term" value="P:daunorubicin transport"/>
    <property type="evidence" value="ECO:0007669"/>
    <property type="project" value="InterPro"/>
</dbReference>
<reference evidence="10" key="2">
    <citation type="submission" date="2014-04" db="EMBL/GenBank/DDBJ databases">
        <authorList>
            <person name="Urmite Genomes U."/>
        </authorList>
    </citation>
    <scope>NUCLEOTIDE SEQUENCE</scope>
    <source>
        <strain evidence="10">DSM 44626</strain>
    </source>
</reference>
<comment type="similarity">
    <text evidence="2">Belongs to the ABC-2 integral membrane protein family.</text>
</comment>
<keyword evidence="3" id="KW-1003">Cell membrane</keyword>
<feature type="transmembrane region" description="Helical" evidence="8">
    <location>
        <begin position="118"/>
        <end position="144"/>
    </location>
</feature>
<dbReference type="NCBIfam" id="TIGR00025">
    <property type="entry name" value="Mtu_efflux"/>
    <property type="match status" value="1"/>
</dbReference>
<sequence>MTAAGFVGSQARPDPSMGAQWWVLTARFIAPTVRNGELAITIAVSVVFTAGFYIPLHQIMGNVTRGVASSYAQYLMPLIALEAITFAAMSTAFRAATDSVQGVNRRFRSMPIPPFTPVAARISAALYRCAVSLTVALVCGYTIGFRFRGSAVDTVVFCVLVLVFGAVLSFAADLLGTGSRNPEAMAPMLTLPPLIFGLLSVGVQPVEQFPHWVQPFVRNQPISALVDSLHAAAGDVAPFHTSLTWSVLAPTLAWLCGLAALLVPASVVVLSKRA</sequence>
<dbReference type="InterPro" id="IPR000412">
    <property type="entry name" value="ABC_2_transport"/>
</dbReference>
<evidence type="ECO:0000313" key="10">
    <source>
        <dbReference type="EMBL" id="CDO87832.1"/>
    </source>
</evidence>
<keyword evidence="4 8" id="KW-0812">Transmembrane</keyword>
<evidence type="ECO:0000313" key="12">
    <source>
        <dbReference type="Proteomes" id="UP000193710"/>
    </source>
</evidence>
<feature type="transmembrane region" description="Helical" evidence="8">
    <location>
        <begin position="150"/>
        <end position="172"/>
    </location>
</feature>
<dbReference type="HOGENOM" id="CLU_039483_2_0_11"/>
<keyword evidence="12" id="KW-1185">Reference proteome</keyword>
<evidence type="ECO:0000256" key="7">
    <source>
        <dbReference type="ARBA" id="ARBA00023251"/>
    </source>
</evidence>
<evidence type="ECO:0000256" key="8">
    <source>
        <dbReference type="SAM" id="Phobius"/>
    </source>
</evidence>
<reference evidence="10" key="1">
    <citation type="journal article" date="2014" name="Genome Announc.">
        <title>Draft Genome Sequence of Mycobacterium triplex DSM 44626.</title>
        <authorList>
            <person name="Sassi M."/>
            <person name="Croce O."/>
            <person name="Robert C."/>
            <person name="Raoult D."/>
            <person name="Drancourt M."/>
        </authorList>
    </citation>
    <scope>NUCLEOTIDE SEQUENCE [LARGE SCALE GENOMIC DNA]</scope>
    <source>
        <strain evidence="10">DSM 44626</strain>
    </source>
</reference>
<comment type="subcellular location">
    <subcellularLocation>
        <location evidence="1">Cell membrane</location>
        <topology evidence="1">Multi-pass membrane protein</topology>
    </subcellularLocation>
</comment>
<dbReference type="EMBL" id="LQPY01000034">
    <property type="protein sequence ID" value="ORX00955.1"/>
    <property type="molecule type" value="Genomic_DNA"/>
</dbReference>
<dbReference type="AlphaFoldDB" id="A0A024JWV7"/>
<keyword evidence="5 8" id="KW-1133">Transmembrane helix</keyword>
<evidence type="ECO:0000256" key="1">
    <source>
        <dbReference type="ARBA" id="ARBA00004651"/>
    </source>
</evidence>
<dbReference type="InterPro" id="IPR013525">
    <property type="entry name" value="ABC2_TM"/>
</dbReference>
<evidence type="ECO:0000256" key="5">
    <source>
        <dbReference type="ARBA" id="ARBA00022989"/>
    </source>
</evidence>
<dbReference type="InterPro" id="IPR051328">
    <property type="entry name" value="T7SS_ABC-Transporter"/>
</dbReference>
<accession>A0A024JWV7</accession>
<keyword evidence="7" id="KW-0046">Antibiotic resistance</keyword>
<dbReference type="Proteomes" id="UP000028880">
    <property type="component" value="Unassembled WGS sequence"/>
</dbReference>
<dbReference type="GO" id="GO:1900753">
    <property type="term" value="P:doxorubicin transport"/>
    <property type="evidence" value="ECO:0007669"/>
    <property type="project" value="InterPro"/>
</dbReference>
<dbReference type="PANTHER" id="PTHR43077:SF8">
    <property type="entry name" value="DOXORUBICIN RESISTANCE ABC TRANSPORTER PERMEASE PROTEIN DRRB"/>
    <property type="match status" value="1"/>
</dbReference>
<reference evidence="11 12" key="3">
    <citation type="submission" date="2016-01" db="EMBL/GenBank/DDBJ databases">
        <title>The new phylogeny of the genus Mycobacterium.</title>
        <authorList>
            <person name="Tarcisio F."/>
            <person name="Conor M."/>
            <person name="Antonella G."/>
            <person name="Elisabetta G."/>
            <person name="Giulia F.S."/>
            <person name="Sara T."/>
            <person name="Anna F."/>
            <person name="Clotilde B."/>
            <person name="Roberto B."/>
            <person name="Veronica D.S."/>
            <person name="Fabio R."/>
            <person name="Monica P."/>
            <person name="Olivier J."/>
            <person name="Enrico T."/>
            <person name="Nicola S."/>
        </authorList>
    </citation>
    <scope>NUCLEOTIDE SEQUENCE [LARGE SCALE GENOMIC DNA]</scope>
    <source>
        <strain evidence="11 12">DSM 44626</strain>
    </source>
</reference>
<dbReference type="Pfam" id="PF12698">
    <property type="entry name" value="ABC2_membrane_3"/>
    <property type="match status" value="1"/>
</dbReference>
<evidence type="ECO:0000256" key="3">
    <source>
        <dbReference type="ARBA" id="ARBA00022475"/>
    </source>
</evidence>
<feature type="transmembrane region" description="Helical" evidence="8">
    <location>
        <begin position="74"/>
        <end position="97"/>
    </location>
</feature>
<dbReference type="EMBL" id="HG964446">
    <property type="protein sequence ID" value="CDO87832.1"/>
    <property type="molecule type" value="Genomic_DNA"/>
</dbReference>
<dbReference type="PANTHER" id="PTHR43077">
    <property type="entry name" value="TRANSPORT PERMEASE YVFS-RELATED"/>
    <property type="match status" value="1"/>
</dbReference>
<feature type="domain" description="ABC-2 type transporter transmembrane" evidence="9">
    <location>
        <begin position="66"/>
        <end position="266"/>
    </location>
</feature>
<proteinExistence type="inferred from homology"/>
<dbReference type="eggNOG" id="COG0842">
    <property type="taxonomic scope" value="Bacteria"/>
</dbReference>
<evidence type="ECO:0000259" key="9">
    <source>
        <dbReference type="Pfam" id="PF12698"/>
    </source>
</evidence>
<name>A0A024JWV7_9MYCO</name>
<feature type="transmembrane region" description="Helical" evidence="8">
    <location>
        <begin position="184"/>
        <end position="203"/>
    </location>
</feature>